<name>A0A151SME5_CAJCA</name>
<evidence type="ECO:0000313" key="2">
    <source>
        <dbReference type="Proteomes" id="UP000075243"/>
    </source>
</evidence>
<protein>
    <submittedName>
        <fullName evidence="1">Uncharacterized protein</fullName>
    </submittedName>
</protein>
<dbReference type="Gramene" id="C.cajan_02162.t">
    <property type="protein sequence ID" value="C.cajan_02162.t.cds1"/>
    <property type="gene ID" value="C.cajan_02162"/>
</dbReference>
<dbReference type="PANTHER" id="PTHR36617:SF5">
    <property type="entry name" value="OS05G0421675 PROTEIN"/>
    <property type="match status" value="1"/>
</dbReference>
<dbReference type="PANTHER" id="PTHR36617">
    <property type="entry name" value="PROTEIN, PUTATIVE-RELATED"/>
    <property type="match status" value="1"/>
</dbReference>
<accession>A0A151SME5</accession>
<dbReference type="EMBL" id="CM003613">
    <property type="protein sequence ID" value="KYP55987.1"/>
    <property type="molecule type" value="Genomic_DNA"/>
</dbReference>
<dbReference type="Proteomes" id="UP000075243">
    <property type="component" value="Chromosome 11"/>
</dbReference>
<keyword evidence="2" id="KW-1185">Reference proteome</keyword>
<reference evidence="1 2" key="1">
    <citation type="journal article" date="2012" name="Nat. Biotechnol.">
        <title>Draft genome sequence of pigeonpea (Cajanus cajan), an orphan legume crop of resource-poor farmers.</title>
        <authorList>
            <person name="Varshney R.K."/>
            <person name="Chen W."/>
            <person name="Li Y."/>
            <person name="Bharti A.K."/>
            <person name="Saxena R.K."/>
            <person name="Schlueter J.A."/>
            <person name="Donoghue M.T."/>
            <person name="Azam S."/>
            <person name="Fan G."/>
            <person name="Whaley A.M."/>
            <person name="Farmer A.D."/>
            <person name="Sheridan J."/>
            <person name="Iwata A."/>
            <person name="Tuteja R."/>
            <person name="Penmetsa R.V."/>
            <person name="Wu W."/>
            <person name="Upadhyaya H.D."/>
            <person name="Yang S.P."/>
            <person name="Shah T."/>
            <person name="Saxena K.B."/>
            <person name="Michael T."/>
            <person name="McCombie W.R."/>
            <person name="Yang B."/>
            <person name="Zhang G."/>
            <person name="Yang H."/>
            <person name="Wang J."/>
            <person name="Spillane C."/>
            <person name="Cook D.R."/>
            <person name="May G.D."/>
            <person name="Xu X."/>
            <person name="Jackson S.A."/>
        </authorList>
    </citation>
    <scope>NUCLEOTIDE SEQUENCE [LARGE SCALE GENOMIC DNA]</scope>
    <source>
        <strain evidence="2">cv. Asha</strain>
    </source>
</reference>
<dbReference type="AlphaFoldDB" id="A0A151SME5"/>
<sequence length="94" mass="11532">MRVTGFRWWLDLWSIEEDANVSWDWFYSRCIRIVGNGRNTSFWRESWCTSTPFCDRYSRLFTITTTKDISVLNMFVCREGGFGWNWSWRRPLFH</sequence>
<proteinExistence type="predicted"/>
<gene>
    <name evidence="1" type="ORF">KK1_002214</name>
</gene>
<organism evidence="1 2">
    <name type="scientific">Cajanus cajan</name>
    <name type="common">Pigeon pea</name>
    <name type="synonym">Cajanus indicus</name>
    <dbReference type="NCBI Taxonomy" id="3821"/>
    <lineage>
        <taxon>Eukaryota</taxon>
        <taxon>Viridiplantae</taxon>
        <taxon>Streptophyta</taxon>
        <taxon>Embryophyta</taxon>
        <taxon>Tracheophyta</taxon>
        <taxon>Spermatophyta</taxon>
        <taxon>Magnoliopsida</taxon>
        <taxon>eudicotyledons</taxon>
        <taxon>Gunneridae</taxon>
        <taxon>Pentapetalae</taxon>
        <taxon>rosids</taxon>
        <taxon>fabids</taxon>
        <taxon>Fabales</taxon>
        <taxon>Fabaceae</taxon>
        <taxon>Papilionoideae</taxon>
        <taxon>50 kb inversion clade</taxon>
        <taxon>NPAAA clade</taxon>
        <taxon>indigoferoid/millettioid clade</taxon>
        <taxon>Phaseoleae</taxon>
        <taxon>Cajanus</taxon>
    </lineage>
</organism>
<evidence type="ECO:0000313" key="1">
    <source>
        <dbReference type="EMBL" id="KYP55987.1"/>
    </source>
</evidence>